<dbReference type="SMART" id="SM00422">
    <property type="entry name" value="HTH_MERR"/>
    <property type="match status" value="1"/>
</dbReference>
<evidence type="ECO:0000259" key="5">
    <source>
        <dbReference type="PROSITE" id="PS50937"/>
    </source>
</evidence>
<evidence type="ECO:0000256" key="3">
    <source>
        <dbReference type="ARBA" id="ARBA00023159"/>
    </source>
</evidence>
<evidence type="ECO:0000313" key="6">
    <source>
        <dbReference type="EMBL" id="HJG27795.1"/>
    </source>
</evidence>
<dbReference type="AlphaFoldDB" id="A0A921IKM1"/>
<keyword evidence="2" id="KW-0238">DNA-binding</keyword>
<dbReference type="Gene3D" id="1.10.1660.10">
    <property type="match status" value="1"/>
</dbReference>
<dbReference type="CDD" id="cd01106">
    <property type="entry name" value="HTH_TipAL-Mta"/>
    <property type="match status" value="1"/>
</dbReference>
<dbReference type="InterPro" id="IPR047057">
    <property type="entry name" value="MerR_fam"/>
</dbReference>
<dbReference type="Pfam" id="PF07739">
    <property type="entry name" value="TipAS"/>
    <property type="match status" value="1"/>
</dbReference>
<dbReference type="Proteomes" id="UP000782880">
    <property type="component" value="Unassembled WGS sequence"/>
</dbReference>
<dbReference type="Gene3D" id="1.10.490.50">
    <property type="entry name" value="Antibiotic binding domain of TipA-like multidrug resistance regulators"/>
    <property type="match status" value="1"/>
</dbReference>
<dbReference type="PANTHER" id="PTHR30204:SF90">
    <property type="entry name" value="HTH-TYPE TRANSCRIPTIONAL ACTIVATOR MTA"/>
    <property type="match status" value="1"/>
</dbReference>
<feature type="domain" description="HTH merR-type" evidence="5">
    <location>
        <begin position="1"/>
        <end position="71"/>
    </location>
</feature>
<dbReference type="PRINTS" id="PR00040">
    <property type="entry name" value="HTHMERR"/>
</dbReference>
<dbReference type="GO" id="GO:0003700">
    <property type="term" value="F:DNA-binding transcription factor activity"/>
    <property type="evidence" value="ECO:0007669"/>
    <property type="project" value="InterPro"/>
</dbReference>
<reference evidence="6" key="2">
    <citation type="submission" date="2021-09" db="EMBL/GenBank/DDBJ databases">
        <authorList>
            <person name="Gilroy R."/>
        </authorList>
    </citation>
    <scope>NUCLEOTIDE SEQUENCE</scope>
    <source>
        <strain evidence="6">ChiBcec21-2208</strain>
    </source>
</reference>
<gene>
    <name evidence="6" type="ORF">K8V20_04010</name>
</gene>
<dbReference type="EMBL" id="DYVE01000104">
    <property type="protein sequence ID" value="HJG27795.1"/>
    <property type="molecule type" value="Genomic_DNA"/>
</dbReference>
<keyword evidence="3" id="KW-0010">Activator</keyword>
<dbReference type="InterPro" id="IPR000551">
    <property type="entry name" value="MerR-type_HTH_dom"/>
</dbReference>
<dbReference type="InterPro" id="IPR012925">
    <property type="entry name" value="TipAS_dom"/>
</dbReference>
<accession>A0A921IKM1</accession>
<evidence type="ECO:0000256" key="2">
    <source>
        <dbReference type="ARBA" id="ARBA00023125"/>
    </source>
</evidence>
<reference evidence="6" key="1">
    <citation type="journal article" date="2021" name="PeerJ">
        <title>Extensive microbial diversity within the chicken gut microbiome revealed by metagenomics and culture.</title>
        <authorList>
            <person name="Gilroy R."/>
            <person name="Ravi A."/>
            <person name="Getino M."/>
            <person name="Pursley I."/>
            <person name="Horton D.L."/>
            <person name="Alikhan N.F."/>
            <person name="Baker D."/>
            <person name="Gharbi K."/>
            <person name="Hall N."/>
            <person name="Watson M."/>
            <person name="Adriaenssens E.M."/>
            <person name="Foster-Nyarko E."/>
            <person name="Jarju S."/>
            <person name="Secka A."/>
            <person name="Antonio M."/>
            <person name="Oren A."/>
            <person name="Chaudhuri R.R."/>
            <person name="La Ragione R."/>
            <person name="Hildebrand F."/>
            <person name="Pallen M.J."/>
        </authorList>
    </citation>
    <scope>NUCLEOTIDE SEQUENCE</scope>
    <source>
        <strain evidence="6">ChiBcec21-2208</strain>
    </source>
</reference>
<dbReference type="SUPFAM" id="SSF46955">
    <property type="entry name" value="Putative DNA-binding domain"/>
    <property type="match status" value="1"/>
</dbReference>
<dbReference type="PANTHER" id="PTHR30204">
    <property type="entry name" value="REDOX-CYCLING DRUG-SENSING TRANSCRIPTIONAL ACTIVATOR SOXR"/>
    <property type="match status" value="1"/>
</dbReference>
<dbReference type="GO" id="GO:0003677">
    <property type="term" value="F:DNA binding"/>
    <property type="evidence" value="ECO:0007669"/>
    <property type="project" value="UniProtKB-KW"/>
</dbReference>
<comment type="caution">
    <text evidence="6">The sequence shown here is derived from an EMBL/GenBank/DDBJ whole genome shotgun (WGS) entry which is preliminary data.</text>
</comment>
<evidence type="ECO:0000256" key="1">
    <source>
        <dbReference type="ARBA" id="ARBA00023015"/>
    </source>
</evidence>
<sequence length="252" mass="28699">MEYSIHELSKLSGVSTRTLRWYDEINLLKPCRVADSGYRYYGPAQVDRLQAILTYRALGVELARIRDCLDAPSFDRLALLRQHLTALYAQKARLESMIGSVEQTIRREERKEPMKDEAKFAALKEQVVAENEASYGQEARKRYGNQAVDTANKTLLGMSPAQYETWTALDTELRQRLENAVDAGHSPASEEGKALCELHRRWLAMTDKALTTAKQKGIAELYVLDDRFTAYYDRKVPGCAQFLRDAVANWAQ</sequence>
<protein>
    <submittedName>
        <fullName evidence="6">MerR family transcriptional regulator</fullName>
    </submittedName>
</protein>
<keyword evidence="4" id="KW-0804">Transcription</keyword>
<dbReference type="InterPro" id="IPR036244">
    <property type="entry name" value="TipA-like_antibiotic-bd"/>
</dbReference>
<dbReference type="InterPro" id="IPR009061">
    <property type="entry name" value="DNA-bd_dom_put_sf"/>
</dbReference>
<dbReference type="SUPFAM" id="SSF89082">
    <property type="entry name" value="Antibiotic binding domain of TipA-like multidrug resistance regulators"/>
    <property type="match status" value="1"/>
</dbReference>
<organism evidence="6 7">
    <name type="scientific">Subdoligranulum variabile</name>
    <dbReference type="NCBI Taxonomy" id="214851"/>
    <lineage>
        <taxon>Bacteria</taxon>
        <taxon>Bacillati</taxon>
        <taxon>Bacillota</taxon>
        <taxon>Clostridia</taxon>
        <taxon>Eubacteriales</taxon>
        <taxon>Oscillospiraceae</taxon>
        <taxon>Subdoligranulum</taxon>
    </lineage>
</organism>
<dbReference type="Pfam" id="PF13411">
    <property type="entry name" value="MerR_1"/>
    <property type="match status" value="1"/>
</dbReference>
<evidence type="ECO:0000256" key="4">
    <source>
        <dbReference type="ARBA" id="ARBA00023163"/>
    </source>
</evidence>
<dbReference type="PROSITE" id="PS50937">
    <property type="entry name" value="HTH_MERR_2"/>
    <property type="match status" value="1"/>
</dbReference>
<proteinExistence type="predicted"/>
<keyword evidence="1" id="KW-0805">Transcription regulation</keyword>
<evidence type="ECO:0000313" key="7">
    <source>
        <dbReference type="Proteomes" id="UP000782880"/>
    </source>
</evidence>
<name>A0A921IKM1_9FIRM</name>